<accession>A0A0K8SML6</accession>
<reference evidence="1" key="1">
    <citation type="submission" date="2014-09" db="EMBL/GenBank/DDBJ databases">
        <authorList>
            <person name="Magalhaes I.L.F."/>
            <person name="Oliveira U."/>
            <person name="Santos F.R."/>
            <person name="Vidigal T.H.D.A."/>
            <person name="Brescovit A.D."/>
            <person name="Santos A.J."/>
        </authorList>
    </citation>
    <scope>NUCLEOTIDE SEQUENCE</scope>
</reference>
<evidence type="ECO:0000313" key="1">
    <source>
        <dbReference type="EMBL" id="JAG54587.1"/>
    </source>
</evidence>
<sequence length="183" mass="20516">MSYRFIFKHLNSSFNGCLYSKFVHRSLSGSANREVLKGALNNLSHKNVIENAVTNDLFSMKVSEDGAFNELQGVEVSEKRTKNVNENVATNDLFSVKASEKGTFNEFQSVEVSVRRTIFGLLIKKVNKLFAWYGQLTGMDEVRMTQNSVIAAQNRLESAQKNGRKFQLNSSVCTKCGMNSTHS</sequence>
<name>A0A0K8SML6_LYGHE</name>
<organism evidence="1">
    <name type="scientific">Lygus hesperus</name>
    <name type="common">Western plant bug</name>
    <dbReference type="NCBI Taxonomy" id="30085"/>
    <lineage>
        <taxon>Eukaryota</taxon>
        <taxon>Metazoa</taxon>
        <taxon>Ecdysozoa</taxon>
        <taxon>Arthropoda</taxon>
        <taxon>Hexapoda</taxon>
        <taxon>Insecta</taxon>
        <taxon>Pterygota</taxon>
        <taxon>Neoptera</taxon>
        <taxon>Paraneoptera</taxon>
        <taxon>Hemiptera</taxon>
        <taxon>Heteroptera</taxon>
        <taxon>Panheteroptera</taxon>
        <taxon>Cimicomorpha</taxon>
        <taxon>Miridae</taxon>
        <taxon>Mirini</taxon>
        <taxon>Lygus</taxon>
    </lineage>
</organism>
<proteinExistence type="predicted"/>
<dbReference type="EMBL" id="GBRD01011237">
    <property type="protein sequence ID" value="JAG54587.1"/>
    <property type="molecule type" value="Transcribed_RNA"/>
</dbReference>
<dbReference type="AlphaFoldDB" id="A0A0K8SML6"/>
<protein>
    <submittedName>
        <fullName evidence="1">Uncharacterized protein</fullName>
    </submittedName>
</protein>